<evidence type="ECO:0000313" key="1">
    <source>
        <dbReference type="EMBL" id="ABK77238.1"/>
    </source>
</evidence>
<dbReference type="Proteomes" id="UP000000758">
    <property type="component" value="Chromosome"/>
</dbReference>
<dbReference type="AlphaFoldDB" id="A0RV71"/>
<evidence type="ECO:0000313" key="2">
    <source>
        <dbReference type="Proteomes" id="UP000000758"/>
    </source>
</evidence>
<accession>A0RV71</accession>
<sequence>MRYAFEKGGCLKFYSRAEDPAIVRDGDVFVYAGGVSKRIGEALRDMSEIHTYSGIELRRMMEKE</sequence>
<reference evidence="1 2" key="1">
    <citation type="journal article" date="2006" name="Proc. Natl. Acad. Sci. U.S.A.">
        <title>Genomic analysis of the uncultivated marine crenarchaeote Cenarchaeum symbiosum.</title>
        <authorList>
            <person name="Hallam S.J."/>
            <person name="Konstantinidis K.T."/>
            <person name="Putnam N."/>
            <person name="Schleper C."/>
            <person name="Watanabe Y."/>
            <person name="Sugahara J."/>
            <person name="Preston C."/>
            <person name="de la Torre J."/>
            <person name="Richardson P.M."/>
            <person name="DeLong E.F."/>
        </authorList>
    </citation>
    <scope>NUCLEOTIDE SEQUENCE [LARGE SCALE GENOMIC DNA]</scope>
    <source>
        <strain evidence="2">A</strain>
    </source>
</reference>
<protein>
    <submittedName>
        <fullName evidence="1">Uncharacterized protein</fullName>
    </submittedName>
</protein>
<proteinExistence type="predicted"/>
<keyword evidence="2" id="KW-1185">Reference proteome</keyword>
<name>A0RV71_CENSY</name>
<dbReference type="STRING" id="414004.CENSYa_0605"/>
<gene>
    <name evidence="1" type="ordered locus">CENSYa_0605</name>
</gene>
<dbReference type="EnsemblBacteria" id="ABK77238">
    <property type="protein sequence ID" value="ABK77238"/>
    <property type="gene ID" value="CENSYa_0605"/>
</dbReference>
<dbReference type="KEGG" id="csy:CENSYa_0605"/>
<dbReference type="EMBL" id="DP000238">
    <property type="protein sequence ID" value="ABK77238.1"/>
    <property type="molecule type" value="Genomic_DNA"/>
</dbReference>
<organism evidence="1 2">
    <name type="scientific">Cenarchaeum symbiosum (strain A)</name>
    <dbReference type="NCBI Taxonomy" id="414004"/>
    <lineage>
        <taxon>Archaea</taxon>
        <taxon>Nitrososphaerota</taxon>
        <taxon>Candidatus Cenarchaeales</taxon>
        <taxon>Candidatus Cenarchaeaceae</taxon>
        <taxon>Candidatus Cenarchaeum</taxon>
    </lineage>
</organism>
<dbReference type="HOGENOM" id="CLU_2856933_0_0_2"/>